<comment type="subcellular location">
    <subcellularLocation>
        <location evidence="1">Nucleus</location>
    </subcellularLocation>
</comment>
<keyword evidence="4" id="KW-0539">Nucleus</keyword>
<dbReference type="OrthoDB" id="10029800at2759"/>
<proteinExistence type="predicted"/>
<dbReference type="GO" id="GO:0005524">
    <property type="term" value="F:ATP binding"/>
    <property type="evidence" value="ECO:0007669"/>
    <property type="project" value="InterPro"/>
</dbReference>
<dbReference type="PANTHER" id="PTHR11950">
    <property type="entry name" value="RUNT RELATED"/>
    <property type="match status" value="1"/>
</dbReference>
<accession>A0A504YD39</accession>
<organism evidence="7 8">
    <name type="scientific">Fasciola gigantica</name>
    <name type="common">Giant liver fluke</name>
    <dbReference type="NCBI Taxonomy" id="46835"/>
    <lineage>
        <taxon>Eukaryota</taxon>
        <taxon>Metazoa</taxon>
        <taxon>Spiralia</taxon>
        <taxon>Lophotrochozoa</taxon>
        <taxon>Platyhelminthes</taxon>
        <taxon>Trematoda</taxon>
        <taxon>Digenea</taxon>
        <taxon>Plagiorchiida</taxon>
        <taxon>Echinostomata</taxon>
        <taxon>Echinostomatoidea</taxon>
        <taxon>Fasciolidae</taxon>
        <taxon>Fasciola</taxon>
    </lineage>
</organism>
<sequence length="649" mass="71209">MSDILLAEYTLKRALREHTMDLIQTSSPQLFCTPLPKHWRSNKSLPNQFRVVSLITIPDGTRVSVTAGNEDRPFAELKNPITVMHGNEARFSDLRFLGRSGRGKSFNITITVETSPPLVAVYARAIKVTVDGPRVPRNKYASPRTIKMMKEHRRMNSRHTNSFEPTRFSRGSSGRSLSYQTSSIRNSAKRNPTMNASKEAFSNFKDKLNNRIPFLPSAFGMNTLPEGTSNKSRTSQSPMDTSEALPLTILSNGLPVGEKSPSSSDNSTPSFGTKPDTAVPFSPFESTYLLSSINEAYARLLSRQLQPQQTPTIQHLNPSSVPTTRTIPSINSHSGIAMGSLPCRQEEESPIAHRKSYNGRPNKDNGMKIGDAVQAGPVLPRPIPPTLPGALFPSSRPMNSLLGDFLSQSSMKTHPDHVQANPLNGSRPGHSYGSERRTTSTNPVHPLVQPTSMFPFHSHNSSSIGLNQQAPGPHPGSMGSAIFNPMFSPYGSNFYSILGAIFASWAQRNVDRKAVSSHPDYSSFLPSVFDRHNGSFASKSEMNGFTEEMNPVDLVARNAGRPKFPSRRPNTAESTESNDSILSIEKLLEVSSSQNKEPIATEPRGMFSGTTGVAPLNPFRLPLVPFGVPELTFLSNAFSKQLKDKSFRT</sequence>
<feature type="compositionally biased region" description="Polar residues" evidence="5">
    <location>
        <begin position="225"/>
        <end position="240"/>
    </location>
</feature>
<dbReference type="InterPro" id="IPR012346">
    <property type="entry name" value="p53/RUNT-type_TF_DNA-bd_sf"/>
</dbReference>
<dbReference type="GO" id="GO:0005634">
    <property type="term" value="C:nucleus"/>
    <property type="evidence" value="ECO:0007669"/>
    <property type="project" value="UniProtKB-SubCell"/>
</dbReference>
<evidence type="ECO:0000256" key="2">
    <source>
        <dbReference type="ARBA" id="ARBA00023015"/>
    </source>
</evidence>
<evidence type="ECO:0000256" key="3">
    <source>
        <dbReference type="ARBA" id="ARBA00023163"/>
    </source>
</evidence>
<dbReference type="Proteomes" id="UP000316759">
    <property type="component" value="Unassembled WGS sequence"/>
</dbReference>
<keyword evidence="3" id="KW-0804">Transcription</keyword>
<dbReference type="PANTHER" id="PTHR11950:SF31">
    <property type="entry name" value="SEGMENTATION PROTEIN RUNT"/>
    <property type="match status" value="1"/>
</dbReference>
<feature type="compositionally biased region" description="Low complexity" evidence="5">
    <location>
        <begin position="260"/>
        <end position="270"/>
    </location>
</feature>
<feature type="compositionally biased region" description="Polar residues" evidence="5">
    <location>
        <begin position="568"/>
        <end position="578"/>
    </location>
</feature>
<dbReference type="AlphaFoldDB" id="A0A504YD39"/>
<feature type="region of interest" description="Disordered" evidence="5">
    <location>
        <begin position="153"/>
        <end position="194"/>
    </location>
</feature>
<dbReference type="InterPro" id="IPR008967">
    <property type="entry name" value="p53-like_TF_DNA-bd_sf"/>
</dbReference>
<name>A0A504YD39_FASGI</name>
<dbReference type="EMBL" id="SUNJ01011309">
    <property type="protein sequence ID" value="TPP58983.1"/>
    <property type="molecule type" value="Genomic_DNA"/>
</dbReference>
<gene>
    <name evidence="7" type="ORF">FGIG_03759</name>
</gene>
<feature type="region of interest" description="Disordered" evidence="5">
    <location>
        <begin position="219"/>
        <end position="278"/>
    </location>
</feature>
<keyword evidence="2" id="KW-0805">Transcription regulation</keyword>
<evidence type="ECO:0000256" key="1">
    <source>
        <dbReference type="ARBA" id="ARBA00004123"/>
    </source>
</evidence>
<evidence type="ECO:0000256" key="5">
    <source>
        <dbReference type="SAM" id="MobiDB-lite"/>
    </source>
</evidence>
<comment type="caution">
    <text evidence="7">The sequence shown here is derived from an EMBL/GenBank/DDBJ whole genome shotgun (WGS) entry which is preliminary data.</text>
</comment>
<feature type="compositionally biased region" description="Polar residues" evidence="5">
    <location>
        <begin position="312"/>
        <end position="334"/>
    </location>
</feature>
<dbReference type="PRINTS" id="PR00967">
    <property type="entry name" value="ONCOGENEAML1"/>
</dbReference>
<keyword evidence="8" id="KW-1185">Reference proteome</keyword>
<feature type="compositionally biased region" description="Low complexity" evidence="5">
    <location>
        <begin position="169"/>
        <end position="178"/>
    </location>
</feature>
<evidence type="ECO:0000313" key="8">
    <source>
        <dbReference type="Proteomes" id="UP000316759"/>
    </source>
</evidence>
<feature type="domain" description="Runt" evidence="6">
    <location>
        <begin position="10"/>
        <end position="138"/>
    </location>
</feature>
<dbReference type="PROSITE" id="PS51062">
    <property type="entry name" value="RUNT"/>
    <property type="match status" value="1"/>
</dbReference>
<evidence type="ECO:0000256" key="4">
    <source>
        <dbReference type="ARBA" id="ARBA00023242"/>
    </source>
</evidence>
<dbReference type="STRING" id="46835.A0A504YD39"/>
<dbReference type="InterPro" id="IPR013524">
    <property type="entry name" value="Runt_dom"/>
</dbReference>
<feature type="compositionally biased region" description="Polar residues" evidence="5">
    <location>
        <begin position="179"/>
        <end position="194"/>
    </location>
</feature>
<dbReference type="GO" id="GO:0000978">
    <property type="term" value="F:RNA polymerase II cis-regulatory region sequence-specific DNA binding"/>
    <property type="evidence" value="ECO:0007669"/>
    <property type="project" value="TreeGrafter"/>
</dbReference>
<dbReference type="Pfam" id="PF00853">
    <property type="entry name" value="Runt"/>
    <property type="match status" value="1"/>
</dbReference>
<dbReference type="GO" id="GO:0000981">
    <property type="term" value="F:DNA-binding transcription factor activity, RNA polymerase II-specific"/>
    <property type="evidence" value="ECO:0007669"/>
    <property type="project" value="TreeGrafter"/>
</dbReference>
<dbReference type="InterPro" id="IPR000040">
    <property type="entry name" value="AML1_Runt"/>
</dbReference>
<evidence type="ECO:0000313" key="7">
    <source>
        <dbReference type="EMBL" id="TPP58983.1"/>
    </source>
</evidence>
<reference evidence="7 8" key="1">
    <citation type="submission" date="2019-04" db="EMBL/GenBank/DDBJ databases">
        <title>Annotation for the trematode Fasciola gigantica.</title>
        <authorList>
            <person name="Choi Y.-J."/>
        </authorList>
    </citation>
    <scope>NUCLEOTIDE SEQUENCE [LARGE SCALE GENOMIC DNA]</scope>
    <source>
        <strain evidence="7">Uganda_cow_1</strain>
    </source>
</reference>
<feature type="region of interest" description="Disordered" evidence="5">
    <location>
        <begin position="559"/>
        <end position="578"/>
    </location>
</feature>
<dbReference type="SUPFAM" id="SSF49417">
    <property type="entry name" value="p53-like transcription factors"/>
    <property type="match status" value="1"/>
</dbReference>
<protein>
    <recommendedName>
        <fullName evidence="6">Runt domain-containing protein</fullName>
    </recommendedName>
</protein>
<dbReference type="Gene3D" id="2.60.40.720">
    <property type="match status" value="1"/>
</dbReference>
<evidence type="ECO:0000259" key="6">
    <source>
        <dbReference type="PROSITE" id="PS51062"/>
    </source>
</evidence>
<feature type="region of interest" description="Disordered" evidence="5">
    <location>
        <begin position="312"/>
        <end position="376"/>
    </location>
</feature>
<feature type="region of interest" description="Disordered" evidence="5">
    <location>
        <begin position="411"/>
        <end position="445"/>
    </location>
</feature>